<keyword evidence="1" id="KW-0175">Coiled coil</keyword>
<evidence type="ECO:0000313" key="2">
    <source>
        <dbReference type="EMBL" id="MBN7803017.1"/>
    </source>
</evidence>
<evidence type="ECO:0000313" key="3">
    <source>
        <dbReference type="Proteomes" id="UP000664698"/>
    </source>
</evidence>
<dbReference type="EMBL" id="JAFKCW010000004">
    <property type="protein sequence ID" value="MBN7803017.1"/>
    <property type="molecule type" value="Genomic_DNA"/>
</dbReference>
<dbReference type="Proteomes" id="UP000664698">
    <property type="component" value="Unassembled WGS sequence"/>
</dbReference>
<comment type="caution">
    <text evidence="2">The sequence shown here is derived from an EMBL/GenBank/DDBJ whole genome shotgun (WGS) entry which is preliminary data.</text>
</comment>
<feature type="coiled-coil region" evidence="1">
    <location>
        <begin position="807"/>
        <end position="834"/>
    </location>
</feature>
<feature type="coiled-coil region" evidence="1">
    <location>
        <begin position="674"/>
        <end position="705"/>
    </location>
</feature>
<dbReference type="Pfam" id="PF13558">
    <property type="entry name" value="SbcC_Walker_B"/>
    <property type="match status" value="1"/>
</dbReference>
<dbReference type="PANTHER" id="PTHR32114:SF2">
    <property type="entry name" value="ABC TRANSPORTER ABCH.3"/>
    <property type="match status" value="1"/>
</dbReference>
<dbReference type="SUPFAM" id="SSF52540">
    <property type="entry name" value="P-loop containing nucleoside triphosphate hydrolases"/>
    <property type="match status" value="2"/>
</dbReference>
<sequence>MIPVRLEIEGLYSYRQKQTVEFEQLTAAGLFGIFGAVGSGKSSILEAILLALYGSTERLAATGERSSMVNLQSDQLLIIFTFRAGKSNSQTYLARYSAKRNKKDPEKIDTGEHVFYAWENENWQATAQKAEEILGMGKDHFKQTVIIPQGKFREFIDQKPLERAEMMQQLFGLERFDLSSKNGILLKAAREEKIRLETQLAGLDEVSEEVLEEKNKTQAELKTQSETADRNLKTAEIELRALETRRKSFLLLKDLSETLDQLQSRKPEIDQQRQLHREFITAKTHLRPVWDRLNDAKSDLEKYRVSVRDCERFKETYEKEIGELEKEERDLITKNEQRPEREAKIRDLKKVIEVKALEEKIDESERALETLRPEIDSKKAAQKQLEAEIQTLEDQLDFLPAIDANLLSELKTSAAQLQTLQERSRELQGMLDQSGQAEAAQRQTLEAIKDQIPNREESLDIWANSEKRVLEDLELNREKLLRKQGLAAHTHLLAEGEPCPLCGSAEHPNPLTAEAESTVLQEKEKQIQEMRAKLDRISSLIQSQKIEESRLETLLQNKLEKTSELQKLQQQRIELGEKLTQLGIKDKSELATKIKGLIQSGSQRDGLTNAIQAKRKIWQAERESLEKSEKSLQHAQLSHQSLLASTQSKRDEIKDPTFCKAFFPKNNDTIQAAIQSVERDIETAIESLRGKQKRLLEKRAEQSKNLANIDQYRRLASESEIKVDEFASQFEVLKQQHHFPDEPVLIRLFHHSLDAEKVDLEIRQFDQKLATTQSRISELKSEEGVSNFSETAFLEAQSQTLLLKSQATQLQNELILLKQEIKTLTQNLDKKRELSKTFSLVENRESNLKELERLFQGKGFVKFVSSIYLRELCNTANQRFMKLTKNSLSLEIDDSNTFWVVDYLNGGKKRLLKTLSGGQTFQAALCLALALAEKVKALNQADQSFFFLDEGFGALDRNALRVVFETLKALRHENRIVGIISHVEELQQEIGVFAQVELDPDLGSQISYSF</sequence>
<feature type="coiled-coil region" evidence="1">
    <location>
        <begin position="307"/>
        <end position="395"/>
    </location>
</feature>
<dbReference type="RefSeq" id="WP_206571009.1">
    <property type="nucleotide sequence ID" value="NZ_JAFKCW010000004.1"/>
</dbReference>
<dbReference type="Gene3D" id="3.40.50.300">
    <property type="entry name" value="P-loop containing nucleotide triphosphate hydrolases"/>
    <property type="match status" value="2"/>
</dbReference>
<gene>
    <name evidence="2" type="ORF">J0A67_19235</name>
</gene>
<accession>A0ABS3BVB7</accession>
<evidence type="ECO:0000256" key="1">
    <source>
        <dbReference type="SAM" id="Coils"/>
    </source>
</evidence>
<reference evidence="2 3" key="1">
    <citation type="submission" date="2021-03" db="EMBL/GenBank/DDBJ databases">
        <title>novel species isolated from a fishpond in China.</title>
        <authorList>
            <person name="Lu H."/>
            <person name="Cai Z."/>
        </authorList>
    </citation>
    <scope>NUCLEOTIDE SEQUENCE [LARGE SCALE GENOMIC DNA]</scope>
    <source>
        <strain evidence="2 3">JCM 31546</strain>
    </source>
</reference>
<keyword evidence="3" id="KW-1185">Reference proteome</keyword>
<name>A0ABS3BVB7_9BACT</name>
<feature type="coiled-coil region" evidence="1">
    <location>
        <begin position="513"/>
        <end position="585"/>
    </location>
</feature>
<dbReference type="InterPro" id="IPR027417">
    <property type="entry name" value="P-loop_NTPase"/>
</dbReference>
<organism evidence="2 3">
    <name type="scientific">Algoriphagus aestuariicola</name>
    <dbReference type="NCBI Taxonomy" id="1852016"/>
    <lineage>
        <taxon>Bacteria</taxon>
        <taxon>Pseudomonadati</taxon>
        <taxon>Bacteroidota</taxon>
        <taxon>Cytophagia</taxon>
        <taxon>Cytophagales</taxon>
        <taxon>Cyclobacteriaceae</taxon>
        <taxon>Algoriphagus</taxon>
    </lineage>
</organism>
<dbReference type="PANTHER" id="PTHR32114">
    <property type="entry name" value="ABC TRANSPORTER ABCH.3"/>
    <property type="match status" value="1"/>
</dbReference>
<proteinExistence type="predicted"/>
<protein>
    <submittedName>
        <fullName evidence="2">SMC family ATPase</fullName>
    </submittedName>
</protein>
<feature type="coiled-coil region" evidence="1">
    <location>
        <begin position="186"/>
        <end position="272"/>
    </location>
</feature>